<organism evidence="1">
    <name type="scientific">viral metagenome</name>
    <dbReference type="NCBI Taxonomy" id="1070528"/>
    <lineage>
        <taxon>unclassified sequences</taxon>
        <taxon>metagenomes</taxon>
        <taxon>organismal metagenomes</taxon>
    </lineage>
</organism>
<protein>
    <submittedName>
        <fullName evidence="1">Uncharacterized protein</fullName>
    </submittedName>
</protein>
<dbReference type="AlphaFoldDB" id="A0A6M3LP25"/>
<reference evidence="1" key="1">
    <citation type="submission" date="2020-03" db="EMBL/GenBank/DDBJ databases">
        <title>The deep terrestrial virosphere.</title>
        <authorList>
            <person name="Holmfeldt K."/>
            <person name="Nilsson E."/>
            <person name="Simone D."/>
            <person name="Lopez-Fernandez M."/>
            <person name="Wu X."/>
            <person name="de Brujin I."/>
            <person name="Lundin D."/>
            <person name="Andersson A."/>
            <person name="Bertilsson S."/>
            <person name="Dopson M."/>
        </authorList>
    </citation>
    <scope>NUCLEOTIDE SEQUENCE</scope>
    <source>
        <strain evidence="1">MM415B06668</strain>
    </source>
</reference>
<accession>A0A6M3LP25</accession>
<gene>
    <name evidence="1" type="ORF">MM415B06668_0001</name>
</gene>
<proteinExistence type="predicted"/>
<name>A0A6M3LP25_9ZZZZ</name>
<evidence type="ECO:0000313" key="1">
    <source>
        <dbReference type="EMBL" id="QJA97127.1"/>
    </source>
</evidence>
<sequence length="164" mass="19110">MNAKTIIRKAKNKENPYAQIARTAAQDERLSWKATGMLCYILSLPDDWQIYLKDLAKRKQDGISATRSALKELAAAGYIEKISTRNEKGQFVKHEHLIHEQPITTIQKSNIGFLDTTKETLNKDDNYIYNNYDWQTEIDQEERRQEIFKQALKLKPSMTDITMQ</sequence>
<dbReference type="EMBL" id="MT143465">
    <property type="protein sequence ID" value="QJA97127.1"/>
    <property type="molecule type" value="Genomic_DNA"/>
</dbReference>